<dbReference type="EMBL" id="JX089624">
    <property type="protein sequence ID" value="AFP23149.1"/>
    <property type="molecule type" value="Genomic_DNA"/>
</dbReference>
<dbReference type="EMBL" id="JX089623">
    <property type="protein sequence ID" value="AFP23148.1"/>
    <property type="molecule type" value="Genomic_DNA"/>
</dbReference>
<feature type="non-terminal residue" evidence="1">
    <location>
        <position position="73"/>
    </location>
</feature>
<dbReference type="AlphaFoldDB" id="I7EUE7"/>
<reference evidence="1" key="1">
    <citation type="journal article" date="2012" name="Aquaculture">
        <title>A set of SNPs for Salmo trutta and its application in supplemental breeding programs.</title>
        <authorList>
            <person name="Pustovrh G."/>
            <person name="Bajec S.S."/>
            <person name="Snoj A."/>
        </authorList>
    </citation>
    <scope>NUCLEOTIDE SEQUENCE</scope>
</reference>
<protein>
    <submittedName>
        <fullName evidence="1">ZK1236.4</fullName>
    </submittedName>
</protein>
<organism evidence="1">
    <name type="scientific">Salmo trutta</name>
    <name type="common">Brown trout</name>
    <dbReference type="NCBI Taxonomy" id="8032"/>
    <lineage>
        <taxon>Eukaryota</taxon>
        <taxon>Metazoa</taxon>
        <taxon>Chordata</taxon>
        <taxon>Craniata</taxon>
        <taxon>Vertebrata</taxon>
        <taxon>Euteleostomi</taxon>
        <taxon>Actinopterygii</taxon>
        <taxon>Neopterygii</taxon>
        <taxon>Teleostei</taxon>
        <taxon>Protacanthopterygii</taxon>
        <taxon>Salmoniformes</taxon>
        <taxon>Salmonidae</taxon>
        <taxon>Salmoninae</taxon>
        <taxon>Salmo</taxon>
    </lineage>
</organism>
<feature type="non-terminal residue" evidence="1">
    <location>
        <position position="1"/>
    </location>
</feature>
<accession>I7EUE7</accession>
<gene>
    <name evidence="1" type="primary">yo84</name>
</gene>
<sequence length="73" mass="7825">AVLWQSGWGYNLPVWPCSGVTTDEATVSPDSSCLSLQYFCCSSLRVGGIGSVCYIWSISPVLSGVLCELKYAL</sequence>
<proteinExistence type="predicted"/>
<name>I7EUE7_SALTR</name>
<evidence type="ECO:0000313" key="1">
    <source>
        <dbReference type="EMBL" id="AFP23148.1"/>
    </source>
</evidence>